<reference evidence="2 3" key="1">
    <citation type="submission" date="2018-06" db="EMBL/GenBank/DDBJ databases">
        <title>Chryseolinea flavus sp. nov., a member of the phylum Bacteroidetes isolated from soil.</title>
        <authorList>
            <person name="Li Y."/>
            <person name="Wang J."/>
        </authorList>
    </citation>
    <scope>NUCLEOTIDE SEQUENCE [LARGE SCALE GENOMIC DNA]</scope>
    <source>
        <strain evidence="2 3">SDU1-6</strain>
    </source>
</reference>
<evidence type="ECO:0000313" key="3">
    <source>
        <dbReference type="Proteomes" id="UP000251889"/>
    </source>
</evidence>
<dbReference type="RefSeq" id="WP_112747108.1">
    <property type="nucleotide sequence ID" value="NZ_QMFY01000005.1"/>
</dbReference>
<accession>A0A364Y2P8</accession>
<name>A0A364Y2P8_9BACT</name>
<dbReference type="EMBL" id="QMFY01000005">
    <property type="protein sequence ID" value="RAW00952.1"/>
    <property type="molecule type" value="Genomic_DNA"/>
</dbReference>
<feature type="compositionally biased region" description="Basic and acidic residues" evidence="1">
    <location>
        <begin position="398"/>
        <end position="407"/>
    </location>
</feature>
<evidence type="ECO:0000313" key="2">
    <source>
        <dbReference type="EMBL" id="RAW00952.1"/>
    </source>
</evidence>
<sequence length="407" mass="46202">MKRSRKVGITIVAVLAAIVAIRLALPYVILHYANKSLATMDGYYGHIRDIDLAIIRGAYKIDSVYLNKVDSVTGKQTPFFAASLVDLSVEWNALFHGSIVGEVVFQDPLIRFTKDKVEPKDVRKDSAQFDKIADDFMPLSINRMEIRNGNIQYLDQHTKPKVDIQMTDVYFTATNLRNSYDSSALLPSTVKGRGSIYDGTFNLNMKLNPLAEKPTFDLNAEIKNTNLVKLNDFFQAYAKVDVNKGTFGLYTEIASKQGRFEGYVKPLLKDVDILGKEDRDDNAFRKLWEAIAGGVSEIFENQPKDQVATKIPFRGNVENPKANIWYAISEVLQNAFIRAIQPSLDNEINIAAIPAPGEKEKEKESFLGKVFGKKDDEKKKARENARQERKEKRRERRRAREEDDKHS</sequence>
<gene>
    <name evidence="2" type="ORF">DQQ10_11980</name>
</gene>
<organism evidence="2 3">
    <name type="scientific">Pseudochryseolinea flava</name>
    <dbReference type="NCBI Taxonomy" id="2059302"/>
    <lineage>
        <taxon>Bacteria</taxon>
        <taxon>Pseudomonadati</taxon>
        <taxon>Bacteroidota</taxon>
        <taxon>Cytophagia</taxon>
        <taxon>Cytophagales</taxon>
        <taxon>Fulvivirgaceae</taxon>
        <taxon>Pseudochryseolinea</taxon>
    </lineage>
</organism>
<dbReference type="Pfam" id="PF05359">
    <property type="entry name" value="DUF748"/>
    <property type="match status" value="1"/>
</dbReference>
<keyword evidence="3" id="KW-1185">Reference proteome</keyword>
<comment type="caution">
    <text evidence="2">The sequence shown here is derived from an EMBL/GenBank/DDBJ whole genome shotgun (WGS) entry which is preliminary data.</text>
</comment>
<proteinExistence type="predicted"/>
<feature type="region of interest" description="Disordered" evidence="1">
    <location>
        <begin position="357"/>
        <end position="407"/>
    </location>
</feature>
<feature type="compositionally biased region" description="Basic and acidic residues" evidence="1">
    <location>
        <begin position="357"/>
        <end position="390"/>
    </location>
</feature>
<protein>
    <recommendedName>
        <fullName evidence="4">DUF748 domain-containing protein</fullName>
    </recommendedName>
</protein>
<evidence type="ECO:0000256" key="1">
    <source>
        <dbReference type="SAM" id="MobiDB-lite"/>
    </source>
</evidence>
<dbReference type="OrthoDB" id="9771783at2"/>
<dbReference type="AlphaFoldDB" id="A0A364Y2P8"/>
<dbReference type="InterPro" id="IPR008023">
    <property type="entry name" value="DUF748"/>
</dbReference>
<dbReference type="Proteomes" id="UP000251889">
    <property type="component" value="Unassembled WGS sequence"/>
</dbReference>
<evidence type="ECO:0008006" key="4">
    <source>
        <dbReference type="Google" id="ProtNLM"/>
    </source>
</evidence>